<evidence type="ECO:0000313" key="2">
    <source>
        <dbReference type="Proteomes" id="UP000184395"/>
    </source>
</evidence>
<sequence>MTCHLQRRLPIAREHNVMASSLQGNLKKPQRIGVIVNNQDDRHSESPARLPFFSNCYAASNVALVL</sequence>
<reference evidence="1 2" key="1">
    <citation type="submission" date="2016-11" db="EMBL/GenBank/DDBJ databases">
        <authorList>
            <person name="Jaros S."/>
            <person name="Januszkiewicz K."/>
            <person name="Wedrychowicz H."/>
        </authorList>
    </citation>
    <scope>NUCLEOTIDE SEQUENCE [LARGE SCALE GENOMIC DNA]</scope>
    <source>
        <strain evidence="1 2">LMG 20594</strain>
    </source>
</reference>
<dbReference type="Proteomes" id="UP000184395">
    <property type="component" value="Unassembled WGS sequence"/>
</dbReference>
<protein>
    <submittedName>
        <fullName evidence="1">Uncharacterized protein</fullName>
    </submittedName>
</protein>
<organism evidence="1 2">
    <name type="scientific">Paraburkholderia terricola</name>
    <dbReference type="NCBI Taxonomy" id="169427"/>
    <lineage>
        <taxon>Bacteria</taxon>
        <taxon>Pseudomonadati</taxon>
        <taxon>Pseudomonadota</taxon>
        <taxon>Betaproteobacteria</taxon>
        <taxon>Burkholderiales</taxon>
        <taxon>Burkholderiaceae</taxon>
        <taxon>Paraburkholderia</taxon>
    </lineage>
</organism>
<evidence type="ECO:0000313" key="1">
    <source>
        <dbReference type="EMBL" id="SHK25951.1"/>
    </source>
</evidence>
<dbReference type="EMBL" id="FRAB01000017">
    <property type="protein sequence ID" value="SHK25951.1"/>
    <property type="molecule type" value="Genomic_DNA"/>
</dbReference>
<accession>A0A1M6R0D5</accession>
<proteinExistence type="predicted"/>
<dbReference type="AlphaFoldDB" id="A0A1M6R0D5"/>
<name>A0A1M6R0D5_9BURK</name>
<gene>
    <name evidence="1" type="ORF">SAMN05192548_101746</name>
</gene>